<dbReference type="EMBL" id="BPLQ01004379">
    <property type="protein sequence ID" value="GIY07680.1"/>
    <property type="molecule type" value="Genomic_DNA"/>
</dbReference>
<comment type="caution">
    <text evidence="2">The sequence shown here is derived from an EMBL/GenBank/DDBJ whole genome shotgun (WGS) entry which is preliminary data.</text>
</comment>
<sequence length="149" mass="16809">MSEKINYSAIQVLPFGYSVSIVDGACPRDSFFMLPRSSLPPPRDRGREIEKKNLLLFPSKPRHRHEGIIRAPLCEASVRESTPTTAACFCGTNIIKRRKKNIARLVDGGKENRHGLWLCVYIFGLYILNLLKPKKLAVLYCACVLMVGF</sequence>
<dbReference type="AlphaFoldDB" id="A0AAV4QE16"/>
<keyword evidence="1" id="KW-0812">Transmembrane</keyword>
<dbReference type="Proteomes" id="UP001054837">
    <property type="component" value="Unassembled WGS sequence"/>
</dbReference>
<reference evidence="2 3" key="1">
    <citation type="submission" date="2021-06" db="EMBL/GenBank/DDBJ databases">
        <title>Caerostris darwini draft genome.</title>
        <authorList>
            <person name="Kono N."/>
            <person name="Arakawa K."/>
        </authorList>
    </citation>
    <scope>NUCLEOTIDE SEQUENCE [LARGE SCALE GENOMIC DNA]</scope>
</reference>
<gene>
    <name evidence="2" type="ORF">CDAR_26441</name>
</gene>
<evidence type="ECO:0000313" key="3">
    <source>
        <dbReference type="Proteomes" id="UP001054837"/>
    </source>
</evidence>
<accession>A0AAV4QE16</accession>
<keyword evidence="1" id="KW-1133">Transmembrane helix</keyword>
<keyword evidence="3" id="KW-1185">Reference proteome</keyword>
<organism evidence="2 3">
    <name type="scientific">Caerostris darwini</name>
    <dbReference type="NCBI Taxonomy" id="1538125"/>
    <lineage>
        <taxon>Eukaryota</taxon>
        <taxon>Metazoa</taxon>
        <taxon>Ecdysozoa</taxon>
        <taxon>Arthropoda</taxon>
        <taxon>Chelicerata</taxon>
        <taxon>Arachnida</taxon>
        <taxon>Araneae</taxon>
        <taxon>Araneomorphae</taxon>
        <taxon>Entelegynae</taxon>
        <taxon>Araneoidea</taxon>
        <taxon>Araneidae</taxon>
        <taxon>Caerostris</taxon>
    </lineage>
</organism>
<name>A0AAV4QE16_9ARAC</name>
<evidence type="ECO:0000256" key="1">
    <source>
        <dbReference type="SAM" id="Phobius"/>
    </source>
</evidence>
<proteinExistence type="predicted"/>
<protein>
    <submittedName>
        <fullName evidence="2">Uncharacterized protein</fullName>
    </submittedName>
</protein>
<keyword evidence="1" id="KW-0472">Membrane</keyword>
<evidence type="ECO:0000313" key="2">
    <source>
        <dbReference type="EMBL" id="GIY07680.1"/>
    </source>
</evidence>
<feature type="transmembrane region" description="Helical" evidence="1">
    <location>
        <begin position="114"/>
        <end position="131"/>
    </location>
</feature>